<sequence>MSMDSLQSLEDYLRSSGRLDPGLVLTLLYRKDGTMEVVLSDSTAGLDVVVPGLLLDSIAVSRAIMEAYLGEGSIAPQAKRGAPTVMKRTLVFALCLLAVSGQVLADTSVQRRSITGKDVQNVLSDFISSISKELNSLSKPATRRLQGSVKESIHDFFADILGKDWSDYVPDAWKNSSFSWNALGTFEYSSNLQDFLSNTSLSSLVKPQNLGQLYDNLEALNDKFCSDKEFSKPELVPSTCAGPSVRVAYIPKKCIINEIAKQIICTSPRLVMIKTPGSCTHKHFTPASWTGKECKLAGQVGFEKEVLVGGANYTVPLFKLFESASAPSPLET</sequence>
<comment type="caution">
    <text evidence="1">The sequence shown here is derived from an EMBL/GenBank/DDBJ whole genome shotgun (WGS) entry which is preliminary data.</text>
</comment>
<accession>A0AAD9IEH8</accession>
<name>A0AAD9IEH8_PROWI</name>
<proteinExistence type="predicted"/>
<gene>
    <name evidence="1" type="ORF">QBZ16_001352</name>
</gene>
<keyword evidence="2" id="KW-1185">Reference proteome</keyword>
<reference evidence="1" key="1">
    <citation type="submission" date="2021-01" db="EMBL/GenBank/DDBJ databases">
        <authorList>
            <person name="Eckstrom K.M.E."/>
        </authorList>
    </citation>
    <scope>NUCLEOTIDE SEQUENCE</scope>
    <source>
        <strain evidence="1">UVCC 0001</strain>
    </source>
</reference>
<dbReference type="AlphaFoldDB" id="A0AAD9IEH8"/>
<evidence type="ECO:0000313" key="2">
    <source>
        <dbReference type="Proteomes" id="UP001255856"/>
    </source>
</evidence>
<organism evidence="1 2">
    <name type="scientific">Prototheca wickerhamii</name>
    <dbReference type="NCBI Taxonomy" id="3111"/>
    <lineage>
        <taxon>Eukaryota</taxon>
        <taxon>Viridiplantae</taxon>
        <taxon>Chlorophyta</taxon>
        <taxon>core chlorophytes</taxon>
        <taxon>Trebouxiophyceae</taxon>
        <taxon>Chlorellales</taxon>
        <taxon>Chlorellaceae</taxon>
        <taxon>Prototheca</taxon>
    </lineage>
</organism>
<dbReference type="Proteomes" id="UP001255856">
    <property type="component" value="Unassembled WGS sequence"/>
</dbReference>
<dbReference type="EMBL" id="JASFZW010000012">
    <property type="protein sequence ID" value="KAK2076016.1"/>
    <property type="molecule type" value="Genomic_DNA"/>
</dbReference>
<evidence type="ECO:0000313" key="1">
    <source>
        <dbReference type="EMBL" id="KAK2076016.1"/>
    </source>
</evidence>
<protein>
    <submittedName>
        <fullName evidence="1">Uncharacterized protein</fullName>
    </submittedName>
</protein>